<evidence type="ECO:0000259" key="3">
    <source>
        <dbReference type="Pfam" id="PF10145"/>
    </source>
</evidence>
<reference evidence="4" key="1">
    <citation type="submission" date="2019-02" db="EMBL/GenBank/DDBJ databases">
        <authorList>
            <person name="Gruber-Vodicka R. H."/>
            <person name="Seah K. B. B."/>
        </authorList>
    </citation>
    <scope>NUCLEOTIDE SEQUENCE</scope>
    <source>
        <strain evidence="4">BECK_BY7</strain>
    </source>
</reference>
<dbReference type="InterPro" id="IPR010090">
    <property type="entry name" value="Phage_tape_meas"/>
</dbReference>
<dbReference type="EMBL" id="CAADFN010000022">
    <property type="protein sequence ID" value="VFK16291.1"/>
    <property type="molecule type" value="Genomic_DNA"/>
</dbReference>
<keyword evidence="1" id="KW-1188">Viral release from host cell</keyword>
<gene>
    <name evidence="4" type="ORF">BECKLFY1418C_GA0070996_102233</name>
</gene>
<keyword evidence="2" id="KW-1133">Transmembrane helix</keyword>
<feature type="transmembrane region" description="Helical" evidence="2">
    <location>
        <begin position="591"/>
        <end position="612"/>
    </location>
</feature>
<feature type="transmembrane region" description="Helical" evidence="2">
    <location>
        <begin position="510"/>
        <end position="529"/>
    </location>
</feature>
<evidence type="ECO:0000256" key="2">
    <source>
        <dbReference type="SAM" id="Phobius"/>
    </source>
</evidence>
<protein>
    <submittedName>
        <fullName evidence="4">Phage tail tape measure protein, TP901 family, core region</fullName>
    </submittedName>
</protein>
<dbReference type="Pfam" id="PF10145">
    <property type="entry name" value="PhageMin_Tail"/>
    <property type="match status" value="1"/>
</dbReference>
<feature type="transmembrane region" description="Helical" evidence="2">
    <location>
        <begin position="409"/>
        <end position="434"/>
    </location>
</feature>
<dbReference type="AlphaFoldDB" id="A0A450WH62"/>
<sequence length="869" mass="90553">MPGNLMQIGLMLTATDRMSAVVARASDRASAYLGQVQQRLSAMSEQAKQFGRAAMTGGMVAAGAVAAPLYSFAQLEDASVGLESALLDSTGKAPAQFAAIEKQAISLGNVLPGTTADFLSAATALSQQGVAMNTILDGGLKAASYLSVVLKLPAAAAAEMTAKLRESYGLADHELTKMADLVQRARFAFGMTPEEIKTAASYSGSTQNTLGLTGLDNARKLLAMQGLGAGVSLEGSSWGTNFAMLLTRTAQASGKLSKNSAKMKALNAELQAYGVNLQFFDDKGSFMGLDNLVAQLEKTNALTQISQLNLFKDLFGVEAGRAAAIIAQKGVAGYEAAIAKMERQASLQQRIDLSLTTIKNTWEALTGTATNAMAAVGKPIAAVISPYITAMNDFVGGPLMTFIDEHSTLVGVVGAGTLAIGLLLVVLGGLGLAAGSAMQAISGGIGAVRAMAGASRFAIGWLAAHRMALIRLMGVERARIALSNLQDKIAYRGGAWQALRYSLMTTRYRMLGLLAATRAFPVAMGRGLVGGVRRGATALWGWTLASLAWVRVNLLTMAGLRGLAVSFAGSLIRGIRAATLAVYAFNSAMLMNPFTWIVALIAGAAFLIYKYWKPIAGFFSGLWAGLRQGLAPLAPLFERLGNVAATVFAPILPPLRALWGWLARIFTQVEDTGNAARNLGHTIGKAIGDAITWVVNLGVTIFDLPGKFFDAGVAIVQGLGDGIASLASRPVEAIKGIGSDIADTFKGLLGISSPSRVFLGYGANIGEGAALGIRGSLPQVQRAVDAMAGATLTPMRSGPVMAGPVKMPTRETGAGKPGSGGITVHFSPVIHVNGGSDTKSQVTAALDDGFRTFTANMRRYEAEVLRGRY</sequence>
<proteinExistence type="predicted"/>
<dbReference type="PANTHER" id="PTHR37813">
    <property type="entry name" value="FELS-2 PROPHAGE PROTEIN"/>
    <property type="match status" value="1"/>
</dbReference>
<keyword evidence="2" id="KW-0472">Membrane</keyword>
<evidence type="ECO:0000313" key="4">
    <source>
        <dbReference type="EMBL" id="VFK16291.1"/>
    </source>
</evidence>
<organism evidence="4">
    <name type="scientific">Candidatus Kentrum sp. LFY</name>
    <dbReference type="NCBI Taxonomy" id="2126342"/>
    <lineage>
        <taxon>Bacteria</taxon>
        <taxon>Pseudomonadati</taxon>
        <taxon>Pseudomonadota</taxon>
        <taxon>Gammaproteobacteria</taxon>
        <taxon>Candidatus Kentrum</taxon>
    </lineage>
</organism>
<accession>A0A450WH62</accession>
<name>A0A450WH62_9GAMM</name>
<evidence type="ECO:0000256" key="1">
    <source>
        <dbReference type="ARBA" id="ARBA00022612"/>
    </source>
</evidence>
<keyword evidence="2" id="KW-0812">Transmembrane</keyword>
<feature type="domain" description="Phage tail tape measure protein" evidence="3">
    <location>
        <begin position="101"/>
        <end position="316"/>
    </location>
</feature>
<dbReference type="NCBIfam" id="TIGR01760">
    <property type="entry name" value="tape_meas_TP901"/>
    <property type="match status" value="1"/>
</dbReference>
<dbReference type="PANTHER" id="PTHR37813:SF1">
    <property type="entry name" value="FELS-2 PROPHAGE PROTEIN"/>
    <property type="match status" value="1"/>
</dbReference>